<feature type="compositionally biased region" description="Pro residues" evidence="3">
    <location>
        <begin position="827"/>
        <end position="839"/>
    </location>
</feature>
<feature type="region of interest" description="Disordered" evidence="3">
    <location>
        <begin position="543"/>
        <end position="565"/>
    </location>
</feature>
<dbReference type="Gene3D" id="3.90.540.10">
    <property type="entry name" value="Colicin/pyocin, DNase domain"/>
    <property type="match status" value="1"/>
</dbReference>
<dbReference type="RefSeq" id="WP_091137197.1">
    <property type="nucleotide sequence ID" value="NZ_FMVJ01000010.1"/>
</dbReference>
<dbReference type="Pfam" id="PF21431">
    <property type="entry name" value="Col-Pyo_DNase"/>
    <property type="match status" value="1"/>
</dbReference>
<dbReference type="InterPro" id="IPR037146">
    <property type="entry name" value="Colicin/pyocin_DNase_dom_sf"/>
</dbReference>
<sequence length="839" mass="95236">MARRVDEAFRDHLHQALATAMRTAEQTQPYHDRLRKFVKRNTTEEALDAMLSVYYDDHEKLEQQGGKDAVYISGSTFELLVTQRIEASLFYDPWLQEALKLLNRPTLVAERGDRFRARFDRLQRDNSVLTSNIRLKLTEKIKLKRQSLTFFEILVDLYALKNGLPPEEEHQMLAFQPALSEPLKKEYDTKIGALYYELIVRKDPEGAEKALNEFGRWASQVQDVARAFQILKWSRDTVVRLSARPHSLHAWLFNEIYLISIQRAVMTAINCGYHKVQTSFLRLEEIDLLLHPLMTSYYFSDYADRLYPFANDGARAGGVNFIGLSALHIYLLLFADSRGIRLLSSKERDGVADQIIAEPSILDRTMWITGNLAAAARSVKRGKIGSSASLVLVEGRGLIVSIEGIEHHLFHVDMTVAGKWLDQYLVDQLLEGTQHLLVLIPAFFDLLQYTHVFITGGISGLIEELIEDQVAELAADIVYKYTGNEKLQMAVGALGNPSTILVPSRGLARMVGKAGTRSVRKVQAAWKTRQGLIPHAKVIPKKKVPKVRSGRGPHVPKAQKPKKFTAEQEKQILAHEVELKKLSKRKVRLGNRKGKSFDRLSGVEAVKKLFRDKISEIPRIAQHWPKNLQKQYVDEIKTAIKNGLQHNPKLWNEVKKKLDKNILDQDVLNLLPHALRKEIKGIVKKRWDDIRKAFWKSVRSDNALVKELKELGIRFEGTSAGSAPDLTLAGVKMKCSLDHVKRKVENPLEAFSADNLRILTGRDNSVLKEGIVRNIRKTTDLDLDAYSANTMWGKDKVPKEYKKGLADVLNDAPEEGDIWRSFEDPDPPPPLMPPTPPKP</sequence>
<organism evidence="4 5">
    <name type="scientific">Microvirga guangxiensis</name>
    <dbReference type="NCBI Taxonomy" id="549386"/>
    <lineage>
        <taxon>Bacteria</taxon>
        <taxon>Pseudomonadati</taxon>
        <taxon>Pseudomonadota</taxon>
        <taxon>Alphaproteobacteria</taxon>
        <taxon>Hyphomicrobiales</taxon>
        <taxon>Methylobacteriaceae</taxon>
        <taxon>Microvirga</taxon>
    </lineage>
</organism>
<name>A0A1G5KM92_9HYPH</name>
<evidence type="ECO:0000313" key="4">
    <source>
        <dbReference type="EMBL" id="SCZ01311.1"/>
    </source>
</evidence>
<keyword evidence="5" id="KW-1185">Reference proteome</keyword>
<dbReference type="GO" id="GO:0004519">
    <property type="term" value="F:endonuclease activity"/>
    <property type="evidence" value="ECO:0007669"/>
    <property type="project" value="InterPro"/>
</dbReference>
<reference evidence="4 5" key="1">
    <citation type="submission" date="2016-10" db="EMBL/GenBank/DDBJ databases">
        <authorList>
            <person name="de Groot N.N."/>
        </authorList>
    </citation>
    <scope>NUCLEOTIDE SEQUENCE [LARGE SCALE GENOMIC DNA]</scope>
    <source>
        <strain evidence="4 5">CGMCC 1.7666</strain>
    </source>
</reference>
<proteinExistence type="predicted"/>
<evidence type="ECO:0000256" key="3">
    <source>
        <dbReference type="SAM" id="MobiDB-lite"/>
    </source>
</evidence>
<dbReference type="AlphaFoldDB" id="A0A1G5KM92"/>
<evidence type="ECO:0000256" key="2">
    <source>
        <dbReference type="ARBA" id="ARBA00022801"/>
    </source>
</evidence>
<feature type="region of interest" description="Disordered" evidence="3">
    <location>
        <begin position="814"/>
        <end position="839"/>
    </location>
</feature>
<gene>
    <name evidence="4" type="ORF">SAMN02927923_03425</name>
</gene>
<keyword evidence="1" id="KW-0540">Nuclease</keyword>
<protein>
    <submittedName>
        <fullName evidence="4">Uncharacterized protein</fullName>
    </submittedName>
</protein>
<dbReference type="GO" id="GO:0016787">
    <property type="term" value="F:hydrolase activity"/>
    <property type="evidence" value="ECO:0007669"/>
    <property type="project" value="UniProtKB-KW"/>
</dbReference>
<evidence type="ECO:0000313" key="5">
    <source>
        <dbReference type="Proteomes" id="UP000199569"/>
    </source>
</evidence>
<dbReference type="EMBL" id="FMVJ01000010">
    <property type="protein sequence ID" value="SCZ01311.1"/>
    <property type="molecule type" value="Genomic_DNA"/>
</dbReference>
<accession>A0A1G5KM92</accession>
<evidence type="ECO:0000256" key="1">
    <source>
        <dbReference type="ARBA" id="ARBA00022722"/>
    </source>
</evidence>
<dbReference type="Proteomes" id="UP000199569">
    <property type="component" value="Unassembled WGS sequence"/>
</dbReference>
<keyword evidence="2" id="KW-0378">Hydrolase</keyword>